<reference evidence="5 6" key="1">
    <citation type="submission" date="2017-06" db="EMBL/GenBank/DDBJ databases">
        <title>Sequencing and comparative analysis of myxobacterial genomes.</title>
        <authorList>
            <person name="Rupp O."/>
            <person name="Goesmann A."/>
            <person name="Sogaard-Andersen L."/>
        </authorList>
    </citation>
    <scope>NUCLEOTIDE SEQUENCE [LARGE SCALE GENOMIC DNA]</scope>
    <source>
        <strain evidence="5 6">DSM 52655</strain>
    </source>
</reference>
<evidence type="ECO:0000259" key="4">
    <source>
        <dbReference type="SMART" id="SM01350"/>
    </source>
</evidence>
<keyword evidence="2" id="KW-0560">Oxidoreductase</keyword>
<dbReference type="InterPro" id="IPR006114">
    <property type="entry name" value="6PGDH_C"/>
</dbReference>
<dbReference type="GO" id="GO:0019521">
    <property type="term" value="P:D-gluconate metabolic process"/>
    <property type="evidence" value="ECO:0007669"/>
    <property type="project" value="UniProtKB-KW"/>
</dbReference>
<dbReference type="EMBL" id="CP022098">
    <property type="protein sequence ID" value="ATB35840.1"/>
    <property type="molecule type" value="Genomic_DNA"/>
</dbReference>
<dbReference type="InterPro" id="IPR006183">
    <property type="entry name" value="Pgluconate_DH"/>
</dbReference>
<dbReference type="InterPro" id="IPR008927">
    <property type="entry name" value="6-PGluconate_DH-like_C_sf"/>
</dbReference>
<evidence type="ECO:0000313" key="6">
    <source>
        <dbReference type="Proteomes" id="UP000217257"/>
    </source>
</evidence>
<dbReference type="KEGG" id="cfus:CYFUS_001254"/>
<keyword evidence="3" id="KW-0311">Gluconate utilization</keyword>
<dbReference type="Proteomes" id="UP000217257">
    <property type="component" value="Chromosome"/>
</dbReference>
<protein>
    <submittedName>
        <fullName evidence="5">Phosphogluconate dehydrogenase (NADP(+)-dependent, decarboxylating)</fullName>
    </submittedName>
</protein>
<dbReference type="AlphaFoldDB" id="A0A250IX46"/>
<feature type="domain" description="6-phosphogluconate dehydrogenase C-terminal" evidence="4">
    <location>
        <begin position="2"/>
        <end position="82"/>
    </location>
</feature>
<dbReference type="Gene3D" id="1.10.1040.10">
    <property type="entry name" value="N-(1-d-carboxylethyl)-l-norvaline Dehydrogenase, domain 2"/>
    <property type="match status" value="1"/>
</dbReference>
<evidence type="ECO:0000256" key="1">
    <source>
        <dbReference type="ARBA" id="ARBA00008419"/>
    </source>
</evidence>
<proteinExistence type="inferred from homology"/>
<dbReference type="InterPro" id="IPR013328">
    <property type="entry name" value="6PGD_dom2"/>
</dbReference>
<evidence type="ECO:0000256" key="2">
    <source>
        <dbReference type="ARBA" id="ARBA00023002"/>
    </source>
</evidence>
<accession>A0A250IX46</accession>
<evidence type="ECO:0000256" key="3">
    <source>
        <dbReference type="ARBA" id="ARBA00023064"/>
    </source>
</evidence>
<dbReference type="PANTHER" id="PTHR11811">
    <property type="entry name" value="6-PHOSPHOGLUCONATE DEHYDROGENASE"/>
    <property type="match status" value="1"/>
</dbReference>
<organism evidence="5 6">
    <name type="scientific">Cystobacter fuscus</name>
    <dbReference type="NCBI Taxonomy" id="43"/>
    <lineage>
        <taxon>Bacteria</taxon>
        <taxon>Pseudomonadati</taxon>
        <taxon>Myxococcota</taxon>
        <taxon>Myxococcia</taxon>
        <taxon>Myxococcales</taxon>
        <taxon>Cystobacterineae</taxon>
        <taxon>Archangiaceae</taxon>
        <taxon>Cystobacter</taxon>
    </lineage>
</organism>
<dbReference type="Gene3D" id="1.20.5.320">
    <property type="entry name" value="6-Phosphogluconate Dehydrogenase, domain 3"/>
    <property type="match status" value="1"/>
</dbReference>
<dbReference type="SMART" id="SM01350">
    <property type="entry name" value="6PGD"/>
    <property type="match status" value="1"/>
</dbReference>
<dbReference type="Pfam" id="PF00393">
    <property type="entry name" value="6PGD"/>
    <property type="match status" value="1"/>
</dbReference>
<dbReference type="GO" id="GO:0006098">
    <property type="term" value="P:pentose-phosphate shunt"/>
    <property type="evidence" value="ECO:0007669"/>
    <property type="project" value="InterPro"/>
</dbReference>
<dbReference type="SUPFAM" id="SSF48179">
    <property type="entry name" value="6-phosphogluconate dehydrogenase C-terminal domain-like"/>
    <property type="match status" value="1"/>
</dbReference>
<dbReference type="GO" id="GO:0004616">
    <property type="term" value="F:phosphogluconate dehydrogenase (decarboxylating) activity"/>
    <property type="evidence" value="ECO:0007669"/>
    <property type="project" value="InterPro"/>
</dbReference>
<gene>
    <name evidence="5" type="ORF">CYFUS_001254</name>
</gene>
<sequence length="82" mass="9075">MVAERLAPVLGKMAPAWRRTVGVATRLGIPVPVLGASLAYFDSYRSPELPQNLTQAQRDALGAHTYQRRDRPDAGFIHSDWS</sequence>
<comment type="similarity">
    <text evidence="1">Belongs to the 6-phosphogluconate dehydrogenase family.</text>
</comment>
<name>A0A250IX46_9BACT</name>
<evidence type="ECO:0000313" key="5">
    <source>
        <dbReference type="EMBL" id="ATB35840.1"/>
    </source>
</evidence>